<name>A0A8H7QWJ3_9FUNG</name>
<dbReference type="AlphaFoldDB" id="A0A8H7QWJ3"/>
<evidence type="ECO:0000313" key="2">
    <source>
        <dbReference type="Proteomes" id="UP000603453"/>
    </source>
</evidence>
<evidence type="ECO:0000313" key="1">
    <source>
        <dbReference type="EMBL" id="KAG2200013.1"/>
    </source>
</evidence>
<dbReference type="Proteomes" id="UP000603453">
    <property type="component" value="Unassembled WGS sequence"/>
</dbReference>
<sequence>MSFLTKTADINNPIIYFYDINREVDLIDLDDKQDKLHKIKVNTKTSPMEVNIKFEDLIGDQQVNFIENKPKTVPKSTNVMEYIEVMDYIDKCNQKHAMLMHQVAETKMQCRKLFHQFM</sequence>
<dbReference type="EMBL" id="JAEPRD010000089">
    <property type="protein sequence ID" value="KAG2200013.1"/>
    <property type="molecule type" value="Genomic_DNA"/>
</dbReference>
<keyword evidence="2" id="KW-1185">Reference proteome</keyword>
<proteinExistence type="predicted"/>
<reference evidence="1" key="1">
    <citation type="submission" date="2020-12" db="EMBL/GenBank/DDBJ databases">
        <title>Metabolic potential, ecology and presence of endohyphal bacteria is reflected in genomic diversity of Mucoromycotina.</title>
        <authorList>
            <person name="Muszewska A."/>
            <person name="Okrasinska A."/>
            <person name="Steczkiewicz K."/>
            <person name="Drgas O."/>
            <person name="Orlowska M."/>
            <person name="Perlinska-Lenart U."/>
            <person name="Aleksandrzak-Piekarczyk T."/>
            <person name="Szatraj K."/>
            <person name="Zielenkiewicz U."/>
            <person name="Pilsyk S."/>
            <person name="Malc E."/>
            <person name="Mieczkowski P."/>
            <person name="Kruszewska J.S."/>
            <person name="Biernat P."/>
            <person name="Pawlowska J."/>
        </authorList>
    </citation>
    <scope>NUCLEOTIDE SEQUENCE</scope>
    <source>
        <strain evidence="1">WA0000017839</strain>
    </source>
</reference>
<gene>
    <name evidence="1" type="ORF">INT47_000363</name>
</gene>
<organism evidence="1 2">
    <name type="scientific">Mucor saturninus</name>
    <dbReference type="NCBI Taxonomy" id="64648"/>
    <lineage>
        <taxon>Eukaryota</taxon>
        <taxon>Fungi</taxon>
        <taxon>Fungi incertae sedis</taxon>
        <taxon>Mucoromycota</taxon>
        <taxon>Mucoromycotina</taxon>
        <taxon>Mucoromycetes</taxon>
        <taxon>Mucorales</taxon>
        <taxon>Mucorineae</taxon>
        <taxon>Mucoraceae</taxon>
        <taxon>Mucor</taxon>
    </lineage>
</organism>
<protein>
    <submittedName>
        <fullName evidence="1">Uncharacterized protein</fullName>
    </submittedName>
</protein>
<dbReference type="OrthoDB" id="2231921at2759"/>
<accession>A0A8H7QWJ3</accession>
<comment type="caution">
    <text evidence="1">The sequence shown here is derived from an EMBL/GenBank/DDBJ whole genome shotgun (WGS) entry which is preliminary data.</text>
</comment>